<dbReference type="RefSeq" id="WP_116757653.1">
    <property type="nucleotide sequence ID" value="NZ_JBHUEX010000001.1"/>
</dbReference>
<evidence type="ECO:0000313" key="2">
    <source>
        <dbReference type="Proteomes" id="UP000244893"/>
    </source>
</evidence>
<dbReference type="Proteomes" id="UP000244893">
    <property type="component" value="Unassembled WGS sequence"/>
</dbReference>
<comment type="caution">
    <text evidence="1">The sequence shown here is derived from an EMBL/GenBank/DDBJ whole genome shotgun (WGS) entry which is preliminary data.</text>
</comment>
<evidence type="ECO:0008006" key="3">
    <source>
        <dbReference type="Google" id="ProtNLM"/>
    </source>
</evidence>
<keyword evidence="2" id="KW-1185">Reference proteome</keyword>
<evidence type="ECO:0000313" key="1">
    <source>
        <dbReference type="EMBL" id="PVZ93325.1"/>
    </source>
</evidence>
<dbReference type="OrthoDB" id="9804765at2"/>
<accession>A0A2V1HLK2</accession>
<dbReference type="InterPro" id="IPR014347">
    <property type="entry name" value="Tautomerase/MIF_sf"/>
</dbReference>
<name>A0A2V1HLK2_9MICO</name>
<protein>
    <recommendedName>
        <fullName evidence="3">Tautomerase family protein</fullName>
    </recommendedName>
</protein>
<reference evidence="1 2" key="1">
    <citation type="submission" date="2018-05" db="EMBL/GenBank/DDBJ databases">
        <title>Amnibacterium sp. M8JJ-5, whole genome shotgun sequence.</title>
        <authorList>
            <person name="Tuo L."/>
        </authorList>
    </citation>
    <scope>NUCLEOTIDE SEQUENCE [LARGE SCALE GENOMIC DNA]</scope>
    <source>
        <strain evidence="1 2">M8JJ-5</strain>
    </source>
</reference>
<organism evidence="1 2">
    <name type="scientific">Amnibacterium flavum</name>
    <dbReference type="NCBI Taxonomy" id="2173173"/>
    <lineage>
        <taxon>Bacteria</taxon>
        <taxon>Bacillati</taxon>
        <taxon>Actinomycetota</taxon>
        <taxon>Actinomycetes</taxon>
        <taxon>Micrococcales</taxon>
        <taxon>Microbacteriaceae</taxon>
        <taxon>Amnibacterium</taxon>
    </lineage>
</organism>
<dbReference type="SUPFAM" id="SSF55331">
    <property type="entry name" value="Tautomerase/MIF"/>
    <property type="match status" value="1"/>
</dbReference>
<proteinExistence type="predicted"/>
<dbReference type="Gene3D" id="3.30.429.10">
    <property type="entry name" value="Macrophage Migration Inhibitory Factor"/>
    <property type="match status" value="1"/>
</dbReference>
<gene>
    <name evidence="1" type="ORF">DDQ50_15200</name>
</gene>
<sequence>MTMPLVQIDIDRRLYEEKGALISRAVQDAEIEAIDVPVDDVFQVFRPYDAAVGNVQVSGVENPLVIRMTMVPWYTVRAKVRLYNALLDKLSDLGIDRSSILVVVNEFGVEDSFAGKLVH</sequence>
<dbReference type="AlphaFoldDB" id="A0A2V1HLK2"/>
<dbReference type="EMBL" id="QEOP01000004">
    <property type="protein sequence ID" value="PVZ93325.1"/>
    <property type="molecule type" value="Genomic_DNA"/>
</dbReference>